<feature type="chain" id="PRO_5031142790" description="T9SS type A sorting domain-containing protein" evidence="3">
    <location>
        <begin position="28"/>
        <end position="421"/>
    </location>
</feature>
<name>A0A7V1PUJ9_CALAY</name>
<keyword evidence="2" id="KW-0677">Repeat</keyword>
<accession>A0A7V1PUJ9</accession>
<sequence length="421" mass="47419">MLWSKNMKRILTAVLILSAGLFSPAAADEWSTTARLNIPRAGAAAVTYNGKIYVFGGKSVNNNVLNSVEVYDPLNETWSITEVASFKYARYNATAIVWKDKIYLIGGRSNNKVMEKMEVYDPAQNMWSKAHEMHNEREGHSANILNDHIYVFGGRKSSDYVDDIEWYDAENSEWEEADTDMEDHSRAAHFNAVYENTYYMFGGYFYGGPTNTIYKLRPDSSNAAWTEIGRLDTPRAYGATAAIDSFIFLIGGETNSGKSTLVEIFNTGDGQLSRGKDMSTARSGMAVALLENKIFIIGGYTGSSNDIVDDVDIYTPDITAIVEYPRPGPQTFRLARAYPNPFNGRIRMDFEIPLSGTVQIDILNSMGQKIRRLENSFFRPGSYSLFWDARDNRGRFVASGAYFVLIRTREQHQILKITYVK</sequence>
<dbReference type="SUPFAM" id="SSF117281">
    <property type="entry name" value="Kelch motif"/>
    <property type="match status" value="2"/>
</dbReference>
<dbReference type="Proteomes" id="UP000886005">
    <property type="component" value="Unassembled WGS sequence"/>
</dbReference>
<dbReference type="PANTHER" id="PTHR24412:SF489">
    <property type="entry name" value="RING FINGER DOMAIN AND KELCH REPEAT-CONTAINING PROTEIN DDB_G0271372"/>
    <property type="match status" value="1"/>
</dbReference>
<dbReference type="AlphaFoldDB" id="A0A7V1PUJ9"/>
<evidence type="ECO:0000313" key="4">
    <source>
        <dbReference type="EMBL" id="HED09707.1"/>
    </source>
</evidence>
<dbReference type="EMBL" id="DRLD01000093">
    <property type="protein sequence ID" value="HED09707.1"/>
    <property type="molecule type" value="Genomic_DNA"/>
</dbReference>
<reference evidence="4" key="1">
    <citation type="journal article" date="2020" name="mSystems">
        <title>Genome- and Community-Level Interaction Insights into Carbon Utilization and Element Cycling Functions of Hydrothermarchaeota in Hydrothermal Sediment.</title>
        <authorList>
            <person name="Zhou Z."/>
            <person name="Liu Y."/>
            <person name="Xu W."/>
            <person name="Pan J."/>
            <person name="Luo Z.H."/>
            <person name="Li M."/>
        </authorList>
    </citation>
    <scope>NUCLEOTIDE SEQUENCE [LARGE SCALE GENOMIC DNA]</scope>
    <source>
        <strain evidence="4">HyVt-456</strain>
    </source>
</reference>
<dbReference type="Gene3D" id="2.120.10.80">
    <property type="entry name" value="Kelch-type beta propeller"/>
    <property type="match status" value="2"/>
</dbReference>
<keyword evidence="3" id="KW-0732">Signal</keyword>
<dbReference type="Pfam" id="PF24681">
    <property type="entry name" value="Kelch_KLHDC2_KLHL20_DRC7"/>
    <property type="match status" value="2"/>
</dbReference>
<dbReference type="InterPro" id="IPR006652">
    <property type="entry name" value="Kelch_1"/>
</dbReference>
<dbReference type="InterPro" id="IPR015915">
    <property type="entry name" value="Kelch-typ_b-propeller"/>
</dbReference>
<evidence type="ECO:0000256" key="3">
    <source>
        <dbReference type="SAM" id="SignalP"/>
    </source>
</evidence>
<gene>
    <name evidence="4" type="ORF">ENJ10_03380</name>
</gene>
<keyword evidence="1" id="KW-0880">Kelch repeat</keyword>
<evidence type="ECO:0008006" key="5">
    <source>
        <dbReference type="Google" id="ProtNLM"/>
    </source>
</evidence>
<dbReference type="PANTHER" id="PTHR24412">
    <property type="entry name" value="KELCH PROTEIN"/>
    <property type="match status" value="1"/>
</dbReference>
<protein>
    <recommendedName>
        <fullName evidence="5">T9SS type A sorting domain-containing protein</fullName>
    </recommendedName>
</protein>
<dbReference type="Gene3D" id="2.60.40.4070">
    <property type="match status" value="1"/>
</dbReference>
<organism evidence="4">
    <name type="scientific">Caldithrix abyssi</name>
    <dbReference type="NCBI Taxonomy" id="187145"/>
    <lineage>
        <taxon>Bacteria</taxon>
        <taxon>Pseudomonadati</taxon>
        <taxon>Calditrichota</taxon>
        <taxon>Calditrichia</taxon>
        <taxon>Calditrichales</taxon>
        <taxon>Calditrichaceae</taxon>
        <taxon>Caldithrix</taxon>
    </lineage>
</organism>
<proteinExistence type="predicted"/>
<evidence type="ECO:0000256" key="2">
    <source>
        <dbReference type="ARBA" id="ARBA00022737"/>
    </source>
</evidence>
<evidence type="ECO:0000256" key="1">
    <source>
        <dbReference type="ARBA" id="ARBA00022441"/>
    </source>
</evidence>
<feature type="signal peptide" evidence="3">
    <location>
        <begin position="1"/>
        <end position="27"/>
    </location>
</feature>
<dbReference type="SMART" id="SM00612">
    <property type="entry name" value="Kelch"/>
    <property type="match status" value="5"/>
</dbReference>
<comment type="caution">
    <text evidence="4">The sequence shown here is derived from an EMBL/GenBank/DDBJ whole genome shotgun (WGS) entry which is preliminary data.</text>
</comment>